<dbReference type="AlphaFoldDB" id="A0A251SEF5"/>
<accession>A0A251SEF5</accession>
<feature type="region of interest" description="Disordered" evidence="1">
    <location>
        <begin position="27"/>
        <end position="68"/>
    </location>
</feature>
<dbReference type="EMBL" id="CM007903">
    <property type="protein sequence ID" value="OTF97018.1"/>
    <property type="molecule type" value="Genomic_DNA"/>
</dbReference>
<gene>
    <name evidence="2" type="ORF">HannXRQ_Chr14g0429931</name>
</gene>
<keyword evidence="3" id="KW-1185">Reference proteome</keyword>
<protein>
    <submittedName>
        <fullName evidence="2">Uncharacterized protein</fullName>
    </submittedName>
</protein>
<evidence type="ECO:0000256" key="1">
    <source>
        <dbReference type="SAM" id="MobiDB-lite"/>
    </source>
</evidence>
<organism evidence="2 3">
    <name type="scientific">Helianthus annuus</name>
    <name type="common">Common sunflower</name>
    <dbReference type="NCBI Taxonomy" id="4232"/>
    <lineage>
        <taxon>Eukaryota</taxon>
        <taxon>Viridiplantae</taxon>
        <taxon>Streptophyta</taxon>
        <taxon>Embryophyta</taxon>
        <taxon>Tracheophyta</taxon>
        <taxon>Spermatophyta</taxon>
        <taxon>Magnoliopsida</taxon>
        <taxon>eudicotyledons</taxon>
        <taxon>Gunneridae</taxon>
        <taxon>Pentapetalae</taxon>
        <taxon>asterids</taxon>
        <taxon>campanulids</taxon>
        <taxon>Asterales</taxon>
        <taxon>Asteraceae</taxon>
        <taxon>Asteroideae</taxon>
        <taxon>Heliantheae alliance</taxon>
        <taxon>Heliantheae</taxon>
        <taxon>Helianthus</taxon>
    </lineage>
</organism>
<evidence type="ECO:0000313" key="3">
    <source>
        <dbReference type="Proteomes" id="UP000215914"/>
    </source>
</evidence>
<dbReference type="Proteomes" id="UP000215914">
    <property type="component" value="Chromosome 14"/>
</dbReference>
<proteinExistence type="predicted"/>
<sequence length="99" mass="11202">MRYQFMNMRLMVPSFDVLVKEGARVKTEEYEERGARPSGGGRKLHANTKFDADEPEDPPKVEEKLGAVPHGSSIDSYGNIFAPVVRSLSSRLRYLSLWT</sequence>
<dbReference type="InParanoid" id="A0A251SEF5"/>
<evidence type="ECO:0000313" key="2">
    <source>
        <dbReference type="EMBL" id="OTF97018.1"/>
    </source>
</evidence>
<reference evidence="3" key="1">
    <citation type="journal article" date="2017" name="Nature">
        <title>The sunflower genome provides insights into oil metabolism, flowering and Asterid evolution.</title>
        <authorList>
            <person name="Badouin H."/>
            <person name="Gouzy J."/>
            <person name="Grassa C.J."/>
            <person name="Murat F."/>
            <person name="Staton S.E."/>
            <person name="Cottret L."/>
            <person name="Lelandais-Briere C."/>
            <person name="Owens G.L."/>
            <person name="Carrere S."/>
            <person name="Mayjonade B."/>
            <person name="Legrand L."/>
            <person name="Gill N."/>
            <person name="Kane N.C."/>
            <person name="Bowers J.E."/>
            <person name="Hubner S."/>
            <person name="Bellec A."/>
            <person name="Berard A."/>
            <person name="Berges H."/>
            <person name="Blanchet N."/>
            <person name="Boniface M.C."/>
            <person name="Brunel D."/>
            <person name="Catrice O."/>
            <person name="Chaidir N."/>
            <person name="Claudel C."/>
            <person name="Donnadieu C."/>
            <person name="Faraut T."/>
            <person name="Fievet G."/>
            <person name="Helmstetter N."/>
            <person name="King M."/>
            <person name="Knapp S.J."/>
            <person name="Lai Z."/>
            <person name="Le Paslier M.C."/>
            <person name="Lippi Y."/>
            <person name="Lorenzon L."/>
            <person name="Mandel J.R."/>
            <person name="Marage G."/>
            <person name="Marchand G."/>
            <person name="Marquand E."/>
            <person name="Bret-Mestries E."/>
            <person name="Morien E."/>
            <person name="Nambeesan S."/>
            <person name="Nguyen T."/>
            <person name="Pegot-Espagnet P."/>
            <person name="Pouilly N."/>
            <person name="Raftis F."/>
            <person name="Sallet E."/>
            <person name="Schiex T."/>
            <person name="Thomas J."/>
            <person name="Vandecasteele C."/>
            <person name="Vares D."/>
            <person name="Vear F."/>
            <person name="Vautrin S."/>
            <person name="Crespi M."/>
            <person name="Mangin B."/>
            <person name="Burke J.M."/>
            <person name="Salse J."/>
            <person name="Munos S."/>
            <person name="Vincourt P."/>
            <person name="Rieseberg L.H."/>
            <person name="Langlade N.B."/>
        </authorList>
    </citation>
    <scope>NUCLEOTIDE SEQUENCE [LARGE SCALE GENOMIC DNA]</scope>
    <source>
        <strain evidence="3">cv. SF193</strain>
    </source>
</reference>
<feature type="compositionally biased region" description="Basic and acidic residues" evidence="1">
    <location>
        <begin position="48"/>
        <end position="65"/>
    </location>
</feature>
<name>A0A251SEF5_HELAN</name>